<organism evidence="3 4">
    <name type="scientific">Haloferax chudinovii</name>
    <dbReference type="NCBI Taxonomy" id="1109010"/>
    <lineage>
        <taxon>Archaea</taxon>
        <taxon>Methanobacteriati</taxon>
        <taxon>Methanobacteriota</taxon>
        <taxon>Stenosarchaea group</taxon>
        <taxon>Halobacteria</taxon>
        <taxon>Halobacteriales</taxon>
        <taxon>Haloferacaceae</taxon>
        <taxon>Haloferax</taxon>
    </lineage>
</organism>
<keyword evidence="4" id="KW-1185">Reference proteome</keyword>
<dbReference type="InterPro" id="IPR056572">
    <property type="entry name" value="Zn_ribbon_PaaD"/>
</dbReference>
<comment type="caution">
    <text evidence="3">The sequence shown here is derived from an EMBL/GenBank/DDBJ whole genome shotgun (WGS) entry which is preliminary data.</text>
</comment>
<sequence length="87" mass="9075">MSSTESFGDGSGGVSDRGADTGDGDGDGDAPEAVCPFCGSGDTERESRFGGEVSKSQYYCNGCRTVFERIKYDGAIPSTGRDRDGTR</sequence>
<evidence type="ECO:0000313" key="4">
    <source>
        <dbReference type="Proteomes" id="UP001596460"/>
    </source>
</evidence>
<dbReference type="Proteomes" id="UP001596460">
    <property type="component" value="Unassembled WGS sequence"/>
</dbReference>
<proteinExistence type="predicted"/>
<gene>
    <name evidence="3" type="ORF">ACFQI8_01200</name>
</gene>
<dbReference type="RefSeq" id="WP_390242304.1">
    <property type="nucleotide sequence ID" value="NZ_JBHTAB010000001.1"/>
</dbReference>
<feature type="domain" description="PaaD zinc beta ribbon" evidence="2">
    <location>
        <begin position="26"/>
        <end position="71"/>
    </location>
</feature>
<accession>A0ABD5XEG4</accession>
<dbReference type="EMBL" id="JBHTAB010000001">
    <property type="protein sequence ID" value="MFC7128016.1"/>
    <property type="molecule type" value="Genomic_DNA"/>
</dbReference>
<reference evidence="3 4" key="1">
    <citation type="journal article" date="2019" name="Int. J. Syst. Evol. Microbiol.">
        <title>The Global Catalogue of Microorganisms (GCM) 10K type strain sequencing project: providing services to taxonomists for standard genome sequencing and annotation.</title>
        <authorList>
            <consortium name="The Broad Institute Genomics Platform"/>
            <consortium name="The Broad Institute Genome Sequencing Center for Infectious Disease"/>
            <person name="Wu L."/>
            <person name="Ma J."/>
        </authorList>
    </citation>
    <scope>NUCLEOTIDE SEQUENCE [LARGE SCALE GENOMIC DNA]</scope>
    <source>
        <strain evidence="3 4">DSM 26526</strain>
    </source>
</reference>
<evidence type="ECO:0000259" key="2">
    <source>
        <dbReference type="Pfam" id="PF23451"/>
    </source>
</evidence>
<protein>
    <recommendedName>
        <fullName evidence="2">PaaD zinc beta ribbon domain-containing protein</fullName>
    </recommendedName>
</protein>
<dbReference type="AlphaFoldDB" id="A0ABD5XEG4"/>
<feature type="region of interest" description="Disordered" evidence="1">
    <location>
        <begin position="1"/>
        <end position="39"/>
    </location>
</feature>
<evidence type="ECO:0000313" key="3">
    <source>
        <dbReference type="EMBL" id="MFC7128016.1"/>
    </source>
</evidence>
<dbReference type="Pfam" id="PF23451">
    <property type="entry name" value="Zn_ribbon_PaaD"/>
    <property type="match status" value="1"/>
</dbReference>
<evidence type="ECO:0000256" key="1">
    <source>
        <dbReference type="SAM" id="MobiDB-lite"/>
    </source>
</evidence>
<name>A0ABD5XEG4_9EURY</name>